<proteinExistence type="inferred from homology"/>
<accession>A0A4X1U2L3</accession>
<dbReference type="InterPro" id="IPR004345">
    <property type="entry name" value="TB2_DP1_HVA22"/>
</dbReference>
<dbReference type="PANTHER" id="PTHR12300">
    <property type="entry name" value="HVA22-LIKE PROTEINS"/>
    <property type="match status" value="1"/>
</dbReference>
<feature type="transmembrane region" description="Helical" evidence="10">
    <location>
        <begin position="86"/>
        <end position="107"/>
    </location>
</feature>
<keyword evidence="8 10" id="KW-0472">Membrane</keyword>
<feature type="transmembrane region" description="Helical" evidence="10">
    <location>
        <begin position="36"/>
        <end position="66"/>
    </location>
</feature>
<dbReference type="Ensembl" id="ENSSSCT00070026545.1">
    <property type="protein sequence ID" value="ENSSSCP00070022057.1"/>
    <property type="gene ID" value="ENSSSCG00070013610.1"/>
</dbReference>
<evidence type="ECO:0000256" key="7">
    <source>
        <dbReference type="ARBA" id="ARBA00022989"/>
    </source>
</evidence>
<evidence type="ECO:0000313" key="11">
    <source>
        <dbReference type="Ensembl" id="ENSSSCP00070022057.1"/>
    </source>
</evidence>
<evidence type="ECO:0000256" key="9">
    <source>
        <dbReference type="ARBA" id="ARBA00037732"/>
    </source>
</evidence>
<evidence type="ECO:0000256" key="10">
    <source>
        <dbReference type="RuleBase" id="RU362006"/>
    </source>
</evidence>
<evidence type="ECO:0000256" key="3">
    <source>
        <dbReference type="ARBA" id="ARBA00008573"/>
    </source>
</evidence>
<evidence type="ECO:0000256" key="1">
    <source>
        <dbReference type="ARBA" id="ARBA00004326"/>
    </source>
</evidence>
<reference evidence="11 12" key="1">
    <citation type="submission" date="2017-08" db="EMBL/GenBank/DDBJ databases">
        <title>USMARCv1.0.</title>
        <authorList>
            <person name="Hannum G.I."/>
            <person name="Koren S."/>
            <person name="Schroeder S.G."/>
            <person name="Chin S.C."/>
            <person name="Nonneman D.J."/>
            <person name="Becker S.A."/>
            <person name="Rosen B.D."/>
            <person name="Bickhart D.M."/>
            <person name="Putnam N.H."/>
            <person name="Green R.E."/>
            <person name="Tuggle C.K."/>
            <person name="Liu H."/>
            <person name="Rohrer G.A."/>
            <person name="Warr A."/>
            <person name="Hall R."/>
            <person name="Kim K."/>
            <person name="Hume D.A."/>
            <person name="Talbot R."/>
            <person name="Chow W."/>
            <person name="Howe K."/>
            <person name="Schwartz A.S."/>
            <person name="Watson M."/>
            <person name="Archibald A.L."/>
            <person name="Phillippy A.M."/>
            <person name="Smith T.P.L."/>
        </authorList>
    </citation>
    <scope>NUCLEOTIDE SEQUENCE [LARGE SCALE GENOMIC DNA]</scope>
</reference>
<name>A0A4X1U2L3_PIG</name>
<dbReference type="AlphaFoldDB" id="A0A4X1U2L3"/>
<comment type="function">
    <text evidence="9">Plays an essential role in heart function and development by regulating the organization and function of the sarcoplasmic reticulum in cardiomyocytes.</text>
</comment>
<keyword evidence="4 10" id="KW-0812">Transmembrane</keyword>
<protein>
    <recommendedName>
        <fullName evidence="10">Receptor expression-enhancing protein</fullName>
    </recommendedName>
</protein>
<keyword evidence="6" id="KW-0703">Sarcoplasmic reticulum</keyword>
<dbReference type="PANTHER" id="PTHR12300:SF93">
    <property type="entry name" value="RECEPTOR EXPRESSION-ENHANCING PROTEIN 5"/>
    <property type="match status" value="1"/>
</dbReference>
<dbReference type="Proteomes" id="UP000314985">
    <property type="component" value="Chromosome 2"/>
</dbReference>
<sequence>MAAAMRQRFDQFLHQKNYLTDILAKIEAKTGVNRSYIALGVIGLVALYLVFGYGASLLCNLIGFGYPAYVSIKAIESPNKEDDTQWLTYWVVYGVFSIAEFFSDLFLSWFPFYYMLKCGFLLWCMAPSPANGADLLYQRIIRPFFLKHESQVDNVVSDLKDKAKETADAITKEGKAPGQLGSACEKTRDTLGSDRKPPYLSPCQLSSAPHQGVSGVSLPRLCLMPSLFPTFSCYTYIYASFHQHMRKNDFPVVSSNFRESCIYIRCNCFTSLQAETLHMLPKLLLLVVQENTLSLSSLDSFI</sequence>
<comment type="subcellular location">
    <subcellularLocation>
        <location evidence="2">Endoplasmic reticulum membrane</location>
        <topology evidence="2">Multi-pass membrane protein</topology>
    </subcellularLocation>
    <subcellularLocation>
        <location evidence="10">Membrane</location>
        <topology evidence="10">Multi-pass membrane protein</topology>
    </subcellularLocation>
    <subcellularLocation>
        <location evidence="1">Sarcoplasmic reticulum membrane</location>
        <topology evidence="1">Multi-pass membrane protein</topology>
    </subcellularLocation>
</comment>
<evidence type="ECO:0000256" key="4">
    <source>
        <dbReference type="ARBA" id="ARBA00022692"/>
    </source>
</evidence>
<reference evidence="11" key="2">
    <citation type="submission" date="2025-08" db="UniProtKB">
        <authorList>
            <consortium name="Ensembl"/>
        </authorList>
    </citation>
    <scope>IDENTIFICATION</scope>
</reference>
<evidence type="ECO:0000313" key="12">
    <source>
        <dbReference type="Proteomes" id="UP000314985"/>
    </source>
</evidence>
<organism evidence="11 12">
    <name type="scientific">Sus scrofa</name>
    <name type="common">Pig</name>
    <dbReference type="NCBI Taxonomy" id="9823"/>
    <lineage>
        <taxon>Eukaryota</taxon>
        <taxon>Metazoa</taxon>
        <taxon>Chordata</taxon>
        <taxon>Craniata</taxon>
        <taxon>Vertebrata</taxon>
        <taxon>Euteleostomi</taxon>
        <taxon>Mammalia</taxon>
        <taxon>Eutheria</taxon>
        <taxon>Laurasiatheria</taxon>
        <taxon>Artiodactyla</taxon>
        <taxon>Suina</taxon>
        <taxon>Suidae</taxon>
        <taxon>Sus</taxon>
    </lineage>
</organism>
<comment type="similarity">
    <text evidence="3 10">Belongs to the DP1 family.</text>
</comment>
<evidence type="ECO:0000256" key="2">
    <source>
        <dbReference type="ARBA" id="ARBA00004477"/>
    </source>
</evidence>
<evidence type="ECO:0000256" key="8">
    <source>
        <dbReference type="ARBA" id="ARBA00023136"/>
    </source>
</evidence>
<evidence type="ECO:0000256" key="5">
    <source>
        <dbReference type="ARBA" id="ARBA00022824"/>
    </source>
</evidence>
<evidence type="ECO:0000256" key="6">
    <source>
        <dbReference type="ARBA" id="ARBA00022951"/>
    </source>
</evidence>
<dbReference type="Pfam" id="PF03134">
    <property type="entry name" value="TB2_DP1_HVA22"/>
    <property type="match status" value="1"/>
</dbReference>
<keyword evidence="5" id="KW-0256">Endoplasmic reticulum</keyword>
<dbReference type="GO" id="GO:0033017">
    <property type="term" value="C:sarcoplasmic reticulum membrane"/>
    <property type="evidence" value="ECO:0007669"/>
    <property type="project" value="UniProtKB-SubCell"/>
</dbReference>
<keyword evidence="7 10" id="KW-1133">Transmembrane helix</keyword>